<evidence type="ECO:0000313" key="2">
    <source>
        <dbReference type="Proteomes" id="UP000267077"/>
    </source>
</evidence>
<dbReference type="PROSITE" id="PS51257">
    <property type="entry name" value="PROKAR_LIPOPROTEIN"/>
    <property type="match status" value="1"/>
</dbReference>
<sequence length="146" mass="16553">MRRIVGPLVLSTVLLLSGCATDKRSDSLDHTLLEYANAVRWDGFEAAQQFVDPKVRDAHPITDFDRQRFTQLRVSDYDEGTGAIAGSDPNEIRQTVNIGLVNIHTQAERHIIDHQVWKYDQAKNKWWLETGLPNLDETAPPNPNGY</sequence>
<evidence type="ECO:0000313" key="1">
    <source>
        <dbReference type="EMBL" id="RUL61476.1"/>
    </source>
</evidence>
<name>A0A3S0PCF1_9GAMM</name>
<organism evidence="1 2">
    <name type="scientific">Dyella dinghuensis</name>
    <dbReference type="NCBI Taxonomy" id="1920169"/>
    <lineage>
        <taxon>Bacteria</taxon>
        <taxon>Pseudomonadati</taxon>
        <taxon>Pseudomonadota</taxon>
        <taxon>Gammaproteobacteria</taxon>
        <taxon>Lysobacterales</taxon>
        <taxon>Rhodanobacteraceae</taxon>
        <taxon>Dyella</taxon>
    </lineage>
</organism>
<comment type="caution">
    <text evidence="1">The sequence shown here is derived from an EMBL/GenBank/DDBJ whole genome shotgun (WGS) entry which is preliminary data.</text>
</comment>
<dbReference type="EMBL" id="RYZR01000008">
    <property type="protein sequence ID" value="RUL61476.1"/>
    <property type="molecule type" value="Genomic_DNA"/>
</dbReference>
<dbReference type="RefSeq" id="WP_126675186.1">
    <property type="nucleotide sequence ID" value="NZ_RYZR01000008.1"/>
</dbReference>
<accession>A0A3S0PCF1</accession>
<evidence type="ECO:0008006" key="3">
    <source>
        <dbReference type="Google" id="ProtNLM"/>
    </source>
</evidence>
<keyword evidence="2" id="KW-1185">Reference proteome</keyword>
<proteinExistence type="predicted"/>
<dbReference type="Proteomes" id="UP000267077">
    <property type="component" value="Unassembled WGS sequence"/>
</dbReference>
<dbReference type="AlphaFoldDB" id="A0A3S0PCF1"/>
<gene>
    <name evidence="1" type="ORF">EKH79_17735</name>
</gene>
<reference evidence="1 2" key="1">
    <citation type="submission" date="2018-12" db="EMBL/GenBank/DDBJ databases">
        <title>Dyella dinghuensis sp. nov. DHOA06 and Dyella choica sp. nov. 4M-K27, isolated from forest soil.</title>
        <authorList>
            <person name="Qiu L.-H."/>
            <person name="Gao Z.-H."/>
        </authorList>
    </citation>
    <scope>NUCLEOTIDE SEQUENCE [LARGE SCALE GENOMIC DNA]</scope>
    <source>
        <strain evidence="1 2">DHOA06</strain>
    </source>
</reference>
<dbReference type="OrthoDB" id="6196416at2"/>
<protein>
    <recommendedName>
        <fullName evidence="3">Lipoprotein</fullName>
    </recommendedName>
</protein>